<feature type="transmembrane region" description="Helical" evidence="1">
    <location>
        <begin position="89"/>
        <end position="107"/>
    </location>
</feature>
<protein>
    <submittedName>
        <fullName evidence="2">Uncharacterized protein</fullName>
    </submittedName>
</protein>
<dbReference type="AlphaFoldDB" id="A0A1C3N314"/>
<feature type="transmembrane region" description="Helical" evidence="1">
    <location>
        <begin position="173"/>
        <end position="193"/>
    </location>
</feature>
<dbReference type="EMBL" id="LT598496">
    <property type="protein sequence ID" value="SBV26959.1"/>
    <property type="molecule type" value="Genomic_DNA"/>
</dbReference>
<accession>A0A1C3N314</accession>
<keyword evidence="1" id="KW-1133">Transmembrane helix</keyword>
<keyword evidence="1" id="KW-0472">Membrane</keyword>
<proteinExistence type="predicted"/>
<keyword evidence="1" id="KW-0812">Transmembrane</keyword>
<sequence>MTGTTHSHPATSTDRWPSALGLVAAGGAIAVMALGDREAALFGPSIATMAGIYLVAYALGRPWAAWLAFPALSAVVAVLHVLRARDVAALDPAVGMTVLLVPLWLWAVARRRFTEPRTVTLQTVGMLAFGAVTLLASAVQSRLAVLVAAVGFLAHGVWDAYHFRVNAVVNRPWSEFCGVVDLVVGAALVVVAVA</sequence>
<name>A0A1C3N314_9ACTN</name>
<feature type="transmembrane region" description="Helical" evidence="1">
    <location>
        <begin position="65"/>
        <end position="82"/>
    </location>
</feature>
<organism evidence="2 3">
    <name type="scientific">Micromonospora krabiensis</name>
    <dbReference type="NCBI Taxonomy" id="307121"/>
    <lineage>
        <taxon>Bacteria</taxon>
        <taxon>Bacillati</taxon>
        <taxon>Actinomycetota</taxon>
        <taxon>Actinomycetes</taxon>
        <taxon>Micromonosporales</taxon>
        <taxon>Micromonosporaceae</taxon>
        <taxon>Micromonospora</taxon>
    </lineage>
</organism>
<feature type="transmembrane region" description="Helical" evidence="1">
    <location>
        <begin position="143"/>
        <end position="161"/>
    </location>
</feature>
<dbReference type="STRING" id="307121.GA0070620_2457"/>
<evidence type="ECO:0000313" key="3">
    <source>
        <dbReference type="Proteomes" id="UP000199393"/>
    </source>
</evidence>
<feature type="transmembrane region" description="Helical" evidence="1">
    <location>
        <begin position="41"/>
        <end position="59"/>
    </location>
</feature>
<feature type="transmembrane region" description="Helical" evidence="1">
    <location>
        <begin position="119"/>
        <end position="136"/>
    </location>
</feature>
<evidence type="ECO:0000313" key="2">
    <source>
        <dbReference type="EMBL" id="SBV26959.1"/>
    </source>
</evidence>
<reference evidence="3" key="1">
    <citation type="submission" date="2016-06" db="EMBL/GenBank/DDBJ databases">
        <authorList>
            <person name="Varghese N."/>
        </authorList>
    </citation>
    <scope>NUCLEOTIDE SEQUENCE [LARGE SCALE GENOMIC DNA]</scope>
    <source>
        <strain evidence="3">DSM 45344</strain>
    </source>
</reference>
<dbReference type="Proteomes" id="UP000199393">
    <property type="component" value="Chromosome I"/>
</dbReference>
<keyword evidence="3" id="KW-1185">Reference proteome</keyword>
<evidence type="ECO:0000256" key="1">
    <source>
        <dbReference type="SAM" id="Phobius"/>
    </source>
</evidence>
<gene>
    <name evidence="2" type="ORF">GA0070620_2457</name>
</gene>
<dbReference type="RefSeq" id="WP_091590189.1">
    <property type="nucleotide sequence ID" value="NZ_JBHRWG010000006.1"/>
</dbReference>
<feature type="transmembrane region" description="Helical" evidence="1">
    <location>
        <begin position="16"/>
        <end position="34"/>
    </location>
</feature>